<dbReference type="EMBL" id="JACVVK020000249">
    <property type="protein sequence ID" value="KAK7482217.1"/>
    <property type="molecule type" value="Genomic_DNA"/>
</dbReference>
<reference evidence="2 3" key="1">
    <citation type="journal article" date="2023" name="Sci. Data">
        <title>Genome assembly of the Korean intertidal mud-creeper Batillaria attramentaria.</title>
        <authorList>
            <person name="Patra A.K."/>
            <person name="Ho P.T."/>
            <person name="Jun S."/>
            <person name="Lee S.J."/>
            <person name="Kim Y."/>
            <person name="Won Y.J."/>
        </authorList>
    </citation>
    <scope>NUCLEOTIDE SEQUENCE [LARGE SCALE GENOMIC DNA]</scope>
    <source>
        <strain evidence="2">Wonlab-2016</strain>
    </source>
</reference>
<name>A0ABD0K562_9CAEN</name>
<protein>
    <submittedName>
        <fullName evidence="2">Uncharacterized protein</fullName>
    </submittedName>
</protein>
<dbReference type="Proteomes" id="UP001519460">
    <property type="component" value="Unassembled WGS sequence"/>
</dbReference>
<proteinExistence type="predicted"/>
<feature type="compositionally biased region" description="Polar residues" evidence="1">
    <location>
        <begin position="37"/>
        <end position="47"/>
    </location>
</feature>
<evidence type="ECO:0000313" key="2">
    <source>
        <dbReference type="EMBL" id="KAK7482217.1"/>
    </source>
</evidence>
<comment type="caution">
    <text evidence="2">The sequence shown here is derived from an EMBL/GenBank/DDBJ whole genome shotgun (WGS) entry which is preliminary data.</text>
</comment>
<feature type="region of interest" description="Disordered" evidence="1">
    <location>
        <begin position="16"/>
        <end position="67"/>
    </location>
</feature>
<accession>A0ABD0K562</accession>
<evidence type="ECO:0000256" key="1">
    <source>
        <dbReference type="SAM" id="MobiDB-lite"/>
    </source>
</evidence>
<evidence type="ECO:0000313" key="3">
    <source>
        <dbReference type="Proteomes" id="UP001519460"/>
    </source>
</evidence>
<organism evidence="2 3">
    <name type="scientific">Batillaria attramentaria</name>
    <dbReference type="NCBI Taxonomy" id="370345"/>
    <lineage>
        <taxon>Eukaryota</taxon>
        <taxon>Metazoa</taxon>
        <taxon>Spiralia</taxon>
        <taxon>Lophotrochozoa</taxon>
        <taxon>Mollusca</taxon>
        <taxon>Gastropoda</taxon>
        <taxon>Caenogastropoda</taxon>
        <taxon>Sorbeoconcha</taxon>
        <taxon>Cerithioidea</taxon>
        <taxon>Batillariidae</taxon>
        <taxon>Batillaria</taxon>
    </lineage>
</organism>
<keyword evidence="3" id="KW-1185">Reference proteome</keyword>
<gene>
    <name evidence="2" type="ORF">BaRGS_00026566</name>
</gene>
<dbReference type="AlphaFoldDB" id="A0ABD0K562"/>
<sequence length="67" mass="7551">MRADYVKTDNNWSRGMLWDFPHRSRSPKRPPSAGATEDSSLPKQPSVATHAPRARRHGHRCLWSAAG</sequence>